<evidence type="ECO:0000313" key="5">
    <source>
        <dbReference type="EMBL" id="MFD1890878.1"/>
    </source>
</evidence>
<dbReference type="Gene3D" id="1.10.10.10">
    <property type="entry name" value="Winged helix-like DNA-binding domain superfamily/Winged helix DNA-binding domain"/>
    <property type="match status" value="1"/>
</dbReference>
<evidence type="ECO:0000256" key="2">
    <source>
        <dbReference type="ARBA" id="ARBA00023125"/>
    </source>
</evidence>
<keyword evidence="6" id="KW-1185">Reference proteome</keyword>
<dbReference type="PANTHER" id="PTHR33154">
    <property type="entry name" value="TRANSCRIPTIONAL REGULATOR, ARSR FAMILY"/>
    <property type="match status" value="1"/>
</dbReference>
<dbReference type="InterPro" id="IPR011991">
    <property type="entry name" value="ArsR-like_HTH"/>
</dbReference>
<dbReference type="PRINTS" id="PR00778">
    <property type="entry name" value="HTHARSR"/>
</dbReference>
<accession>A0ABW4RWZ5</accession>
<keyword evidence="1" id="KW-0805">Transcription regulation</keyword>
<feature type="domain" description="HTH arsR-type" evidence="4">
    <location>
        <begin position="24"/>
        <end position="118"/>
    </location>
</feature>
<dbReference type="RefSeq" id="WP_343875284.1">
    <property type="nucleotide sequence ID" value="NZ_BAAAIX010000029.1"/>
</dbReference>
<organism evidence="5 6">
    <name type="scientific">Luteococcus peritonei</name>
    <dbReference type="NCBI Taxonomy" id="88874"/>
    <lineage>
        <taxon>Bacteria</taxon>
        <taxon>Bacillati</taxon>
        <taxon>Actinomycetota</taxon>
        <taxon>Actinomycetes</taxon>
        <taxon>Propionibacteriales</taxon>
        <taxon>Propionibacteriaceae</taxon>
        <taxon>Luteococcus</taxon>
    </lineage>
</organism>
<dbReference type="PROSITE" id="PS50987">
    <property type="entry name" value="HTH_ARSR_2"/>
    <property type="match status" value="1"/>
</dbReference>
<dbReference type="InterPro" id="IPR036388">
    <property type="entry name" value="WH-like_DNA-bd_sf"/>
</dbReference>
<evidence type="ECO:0000256" key="3">
    <source>
        <dbReference type="ARBA" id="ARBA00023163"/>
    </source>
</evidence>
<evidence type="ECO:0000256" key="1">
    <source>
        <dbReference type="ARBA" id="ARBA00023015"/>
    </source>
</evidence>
<evidence type="ECO:0000259" key="4">
    <source>
        <dbReference type="PROSITE" id="PS50987"/>
    </source>
</evidence>
<sequence length="118" mass="12518">MTATTTPIELHVANECCPPSAGGLGEATAQQLAALAKVLGDPVRLRIYAHIAASECSSVCACHLPEVFGVSQPTLSHHLKKLVEAGLVDREMRGRWAHFSIHPGGLALLRGFLDSLPE</sequence>
<keyword evidence="3" id="KW-0804">Transcription</keyword>
<dbReference type="SUPFAM" id="SSF46785">
    <property type="entry name" value="Winged helix' DNA-binding domain"/>
    <property type="match status" value="1"/>
</dbReference>
<dbReference type="SMART" id="SM00418">
    <property type="entry name" value="HTH_ARSR"/>
    <property type="match status" value="1"/>
</dbReference>
<evidence type="ECO:0000313" key="6">
    <source>
        <dbReference type="Proteomes" id="UP001597326"/>
    </source>
</evidence>
<comment type="caution">
    <text evidence="5">The sequence shown here is derived from an EMBL/GenBank/DDBJ whole genome shotgun (WGS) entry which is preliminary data.</text>
</comment>
<gene>
    <name evidence="5" type="ORF">ACFSCS_11895</name>
</gene>
<dbReference type="PANTHER" id="PTHR33154:SF18">
    <property type="entry name" value="ARSENICAL RESISTANCE OPERON REPRESSOR"/>
    <property type="match status" value="1"/>
</dbReference>
<proteinExistence type="predicted"/>
<protein>
    <submittedName>
        <fullName evidence="5">ArsR/SmtB family transcription factor</fullName>
    </submittedName>
</protein>
<dbReference type="InterPro" id="IPR051081">
    <property type="entry name" value="HTH_MetalResp_TranReg"/>
</dbReference>
<keyword evidence="2" id="KW-0238">DNA-binding</keyword>
<dbReference type="Pfam" id="PF12840">
    <property type="entry name" value="HTH_20"/>
    <property type="match status" value="1"/>
</dbReference>
<dbReference type="InterPro" id="IPR001845">
    <property type="entry name" value="HTH_ArsR_DNA-bd_dom"/>
</dbReference>
<reference evidence="6" key="1">
    <citation type="journal article" date="2019" name="Int. J. Syst. Evol. Microbiol.">
        <title>The Global Catalogue of Microorganisms (GCM) 10K type strain sequencing project: providing services to taxonomists for standard genome sequencing and annotation.</title>
        <authorList>
            <consortium name="The Broad Institute Genomics Platform"/>
            <consortium name="The Broad Institute Genome Sequencing Center for Infectious Disease"/>
            <person name="Wu L."/>
            <person name="Ma J."/>
        </authorList>
    </citation>
    <scope>NUCLEOTIDE SEQUENCE [LARGE SCALE GENOMIC DNA]</scope>
    <source>
        <strain evidence="6">CAIM 431</strain>
    </source>
</reference>
<dbReference type="NCBIfam" id="NF033788">
    <property type="entry name" value="HTH_metalloreg"/>
    <property type="match status" value="1"/>
</dbReference>
<name>A0ABW4RWZ5_9ACTN</name>
<dbReference type="EMBL" id="JBHUFZ010000027">
    <property type="protein sequence ID" value="MFD1890878.1"/>
    <property type="molecule type" value="Genomic_DNA"/>
</dbReference>
<dbReference type="CDD" id="cd00090">
    <property type="entry name" value="HTH_ARSR"/>
    <property type="match status" value="1"/>
</dbReference>
<dbReference type="Proteomes" id="UP001597326">
    <property type="component" value="Unassembled WGS sequence"/>
</dbReference>
<dbReference type="InterPro" id="IPR036390">
    <property type="entry name" value="WH_DNA-bd_sf"/>
</dbReference>